<comment type="caution">
    <text evidence="2">The sequence shown here is derived from an EMBL/GenBank/DDBJ whole genome shotgun (WGS) entry which is preliminary data.</text>
</comment>
<proteinExistence type="predicted"/>
<dbReference type="AlphaFoldDB" id="A0A8T2U6V6"/>
<protein>
    <submittedName>
        <fullName evidence="2">Uncharacterized protein</fullName>
    </submittedName>
</protein>
<dbReference type="EMBL" id="CM035414">
    <property type="protein sequence ID" value="KAH7430428.1"/>
    <property type="molecule type" value="Genomic_DNA"/>
</dbReference>
<dbReference type="Proteomes" id="UP000825935">
    <property type="component" value="Chromosome 9"/>
</dbReference>
<name>A0A8T2U6V6_CERRI</name>
<keyword evidence="3" id="KW-1185">Reference proteome</keyword>
<gene>
    <name evidence="2" type="ORF">KP509_09G098200</name>
</gene>
<evidence type="ECO:0000313" key="2">
    <source>
        <dbReference type="EMBL" id="KAH7430428.1"/>
    </source>
</evidence>
<evidence type="ECO:0000313" key="3">
    <source>
        <dbReference type="Proteomes" id="UP000825935"/>
    </source>
</evidence>
<organism evidence="2 3">
    <name type="scientific">Ceratopteris richardii</name>
    <name type="common">Triangle waterfern</name>
    <dbReference type="NCBI Taxonomy" id="49495"/>
    <lineage>
        <taxon>Eukaryota</taxon>
        <taxon>Viridiplantae</taxon>
        <taxon>Streptophyta</taxon>
        <taxon>Embryophyta</taxon>
        <taxon>Tracheophyta</taxon>
        <taxon>Polypodiopsida</taxon>
        <taxon>Polypodiidae</taxon>
        <taxon>Polypodiales</taxon>
        <taxon>Pteridineae</taxon>
        <taxon>Pteridaceae</taxon>
        <taxon>Parkerioideae</taxon>
        <taxon>Ceratopteris</taxon>
    </lineage>
</organism>
<feature type="region of interest" description="Disordered" evidence="1">
    <location>
        <begin position="103"/>
        <end position="123"/>
    </location>
</feature>
<accession>A0A8T2U6V6</accession>
<evidence type="ECO:0000256" key="1">
    <source>
        <dbReference type="SAM" id="MobiDB-lite"/>
    </source>
</evidence>
<reference evidence="2" key="1">
    <citation type="submission" date="2021-08" db="EMBL/GenBank/DDBJ databases">
        <title>WGS assembly of Ceratopteris richardii.</title>
        <authorList>
            <person name="Marchant D.B."/>
            <person name="Chen G."/>
            <person name="Jenkins J."/>
            <person name="Shu S."/>
            <person name="Leebens-Mack J."/>
            <person name="Grimwood J."/>
            <person name="Schmutz J."/>
            <person name="Soltis P."/>
            <person name="Soltis D."/>
            <person name="Chen Z.-H."/>
        </authorList>
    </citation>
    <scope>NUCLEOTIDE SEQUENCE</scope>
    <source>
        <strain evidence="2">Whitten #5841</strain>
        <tissue evidence="2">Leaf</tissue>
    </source>
</reference>
<sequence>MSAMEIESSSTNEGLPDLRISWRSIEFEFPALNDGLLPVSPKFVGAKLEENNPALAGFLHDVPCTEQASTPSRYVNVDADLDTSSPYDGTSSRSCLLPYFTEEDEGNRSSYDEAEVGYSEADQPSVAVPTVSRLCSPCRSSSSASSCRSSTKIFNVSSSLDARGISHRLLVKLRTILKKASHGHDCQIPGQGLLKCNEMQQADYRKIHKRDRRFIPAQAADHHFAYQSHHGHKDGKQIKGEISCERQMIISRFKAPASVVTQSNVSSPYAEHYAQLRTRMEPLRRKTSLPYRHSLLFGKSLFPIAQPHALLSH</sequence>